<evidence type="ECO:0000313" key="1">
    <source>
        <dbReference type="EMBL" id="MBJ7537179.1"/>
    </source>
</evidence>
<dbReference type="Pfam" id="PF11363">
    <property type="entry name" value="DUF3164"/>
    <property type="match status" value="1"/>
</dbReference>
<proteinExistence type="predicted"/>
<sequence>MSTNLTQSNVSQGKSLNQLTMPMGYRENASGHLVPESAIREQDLLRDQVVSGLVPKALELHKELQAFKQLALQDIEDLIQIAGERYGAKLGGKKGNVSLTTYDGRYKIQRAFREVLAFTEEIEAAKALIDSCLSRWSEGASDNIRAVVRQAFRANTKGEIKTSKILDLMRLKIEDDEWITAMDALRDALKSIGTAVYLRIYERIENTDQYRPVSLDLAAL</sequence>
<organism evidence="1 2">
    <name type="scientific">Marinomonas transparens</name>
    <dbReference type="NCBI Taxonomy" id="2795388"/>
    <lineage>
        <taxon>Bacteria</taxon>
        <taxon>Pseudomonadati</taxon>
        <taxon>Pseudomonadota</taxon>
        <taxon>Gammaproteobacteria</taxon>
        <taxon>Oceanospirillales</taxon>
        <taxon>Oceanospirillaceae</taxon>
        <taxon>Marinomonas</taxon>
    </lineage>
</organism>
<dbReference type="Proteomes" id="UP000628710">
    <property type="component" value="Unassembled WGS sequence"/>
</dbReference>
<name>A0A934JNE2_9GAMM</name>
<reference evidence="1" key="1">
    <citation type="submission" date="2020-12" db="EMBL/GenBank/DDBJ databases">
        <title>Marinomonas arctica sp. nov., a psychrotolerant bacterium isolated from the Arctic.</title>
        <authorList>
            <person name="Zhang Y."/>
        </authorList>
    </citation>
    <scope>NUCLEOTIDE SEQUENCE</scope>
    <source>
        <strain evidence="1">C1424</strain>
    </source>
</reference>
<evidence type="ECO:0000313" key="2">
    <source>
        <dbReference type="Proteomes" id="UP000628710"/>
    </source>
</evidence>
<keyword evidence="2" id="KW-1185">Reference proteome</keyword>
<dbReference type="EMBL" id="JAEMNX010000003">
    <property type="protein sequence ID" value="MBJ7537179.1"/>
    <property type="molecule type" value="Genomic_DNA"/>
</dbReference>
<gene>
    <name evidence="1" type="ORF">I8J31_05740</name>
</gene>
<comment type="caution">
    <text evidence="1">The sequence shown here is derived from an EMBL/GenBank/DDBJ whole genome shotgun (WGS) entry which is preliminary data.</text>
</comment>
<dbReference type="RefSeq" id="WP_199467315.1">
    <property type="nucleotide sequence ID" value="NZ_JAEMNX010000003.1"/>
</dbReference>
<dbReference type="InterPro" id="IPR021505">
    <property type="entry name" value="Phage_B3_Orf6"/>
</dbReference>
<accession>A0A934JNE2</accession>
<protein>
    <submittedName>
        <fullName evidence="1">DUF3164 family protein</fullName>
    </submittedName>
</protein>
<dbReference type="AlphaFoldDB" id="A0A934JNE2"/>